<dbReference type="InterPro" id="IPR011990">
    <property type="entry name" value="TPR-like_helical_dom_sf"/>
</dbReference>
<evidence type="ECO:0000313" key="3">
    <source>
        <dbReference type="Proteomes" id="UP000461768"/>
    </source>
</evidence>
<comment type="caution">
    <text evidence="2">The sequence shown here is derived from an EMBL/GenBank/DDBJ whole genome shotgun (WGS) entry which is preliminary data.</text>
</comment>
<accession>A0A7V7QPI1</accession>
<reference evidence="2 3" key="1">
    <citation type="submission" date="2019-09" db="EMBL/GenBank/DDBJ databases">
        <authorList>
            <person name="Valk L.C."/>
        </authorList>
    </citation>
    <scope>NUCLEOTIDE SEQUENCE [LARGE SCALE GENOMIC DNA]</scope>
    <source>
        <strain evidence="2">GalUA</strain>
    </source>
</reference>
<sequence length="266" mass="31590">MGRLILCHTKKAEKPYYVKAMNLNLYTLEELCYFLYDNLFWIDETVINDDLFAWIVTELQLTKLKDSLEASRGSIKNFVMLILKYAGYVSQDDMEDASRLLGELGEQSDFDKTLGRALHFLQCKLYVEAILEYKKLAENNENEQIDKIYNNMGVAYTGLFQYKEAARCFQIAYKQNQDQNIYKHFLYAVAMLPKEDTLEFEEDLQEDYVSLYQSDMQRALKEQENKKLSQLYEVLRYKEDNQIAKYYKGLENLLNDWKKEYIKFSS</sequence>
<feature type="repeat" description="TPR" evidence="1">
    <location>
        <begin position="146"/>
        <end position="179"/>
    </location>
</feature>
<dbReference type="OrthoDB" id="1895216at2"/>
<evidence type="ECO:0000256" key="1">
    <source>
        <dbReference type="PROSITE-ProRule" id="PRU00339"/>
    </source>
</evidence>
<evidence type="ECO:0000313" key="2">
    <source>
        <dbReference type="EMBL" id="KAB1440653.1"/>
    </source>
</evidence>
<dbReference type="SUPFAM" id="SSF48452">
    <property type="entry name" value="TPR-like"/>
    <property type="match status" value="1"/>
</dbReference>
<evidence type="ECO:0008006" key="4">
    <source>
        <dbReference type="Google" id="ProtNLM"/>
    </source>
</evidence>
<dbReference type="PROSITE" id="PS50005">
    <property type="entry name" value="TPR"/>
    <property type="match status" value="1"/>
</dbReference>
<gene>
    <name evidence="2" type="ORF">F7O84_02160</name>
</gene>
<keyword evidence="1" id="KW-0802">TPR repeat</keyword>
<dbReference type="RefSeq" id="WP_151141361.1">
    <property type="nucleotide sequence ID" value="NZ_WAGX01000003.1"/>
</dbReference>
<proteinExistence type="predicted"/>
<dbReference type="Proteomes" id="UP000461768">
    <property type="component" value="Unassembled WGS sequence"/>
</dbReference>
<dbReference type="Gene3D" id="1.25.40.10">
    <property type="entry name" value="Tetratricopeptide repeat domain"/>
    <property type="match status" value="1"/>
</dbReference>
<keyword evidence="3" id="KW-1185">Reference proteome</keyword>
<dbReference type="AlphaFoldDB" id="A0A7V7QPI1"/>
<dbReference type="EMBL" id="WAGX01000003">
    <property type="protein sequence ID" value="KAB1440653.1"/>
    <property type="molecule type" value="Genomic_DNA"/>
</dbReference>
<protein>
    <recommendedName>
        <fullName evidence="4">Tetratricopeptide repeat protein</fullName>
    </recommendedName>
</protein>
<organism evidence="2 3">
    <name type="scientific">Candidatus Galacturonatibacter soehngenii</name>
    <dbReference type="NCBI Taxonomy" id="2307010"/>
    <lineage>
        <taxon>Bacteria</taxon>
        <taxon>Bacillati</taxon>
        <taxon>Bacillota</taxon>
        <taxon>Clostridia</taxon>
        <taxon>Lachnospirales</taxon>
        <taxon>Lachnospiraceae</taxon>
        <taxon>Candidatus Galacturonatibacter</taxon>
    </lineage>
</organism>
<name>A0A7V7QPI1_9FIRM</name>
<dbReference type="InterPro" id="IPR019734">
    <property type="entry name" value="TPR_rpt"/>
</dbReference>
<reference evidence="2 3" key="2">
    <citation type="submission" date="2020-02" db="EMBL/GenBank/DDBJ databases">
        <title>Candidatus Galacturonibacter soehngenii shows hetero-acetogenic catabolism of galacturonic acid but lacks a canonical carbon monoxide dehydrogenase/acetyl-CoA synthase complex.</title>
        <authorList>
            <person name="Diender M."/>
            <person name="Stouten G.R."/>
            <person name="Petersen J.F."/>
            <person name="Nielsen P.H."/>
            <person name="Dueholm M.S."/>
            <person name="Pronk J.T."/>
            <person name="Van Loosdrecht M.C.M."/>
        </authorList>
    </citation>
    <scope>NUCLEOTIDE SEQUENCE [LARGE SCALE GENOMIC DNA]</scope>
    <source>
        <strain evidence="2">GalUA</strain>
    </source>
</reference>